<dbReference type="AlphaFoldDB" id="A0A8S0WJ77"/>
<dbReference type="Gene3D" id="1.10.630.10">
    <property type="entry name" value="Cytochrome P450"/>
    <property type="match status" value="1"/>
</dbReference>
<evidence type="ECO:0000256" key="2">
    <source>
        <dbReference type="ARBA" id="ARBA00010617"/>
    </source>
</evidence>
<gene>
    <name evidence="8" type="ORF">AAE3_LOCUS5911</name>
</gene>
<dbReference type="InterPro" id="IPR002401">
    <property type="entry name" value="Cyt_P450_E_grp-I"/>
</dbReference>
<comment type="caution">
    <text evidence="8">The sequence shown here is derived from an EMBL/GenBank/DDBJ whole genome shotgun (WGS) entry which is preliminary data.</text>
</comment>
<comment type="similarity">
    <text evidence="2">Belongs to the cytochrome P450 family.</text>
</comment>
<dbReference type="PANTHER" id="PTHR24287:SF1">
    <property type="entry name" value="P450, PUTATIVE (EUROFUNG)-RELATED"/>
    <property type="match status" value="1"/>
</dbReference>
<dbReference type="GO" id="GO:0004497">
    <property type="term" value="F:monooxygenase activity"/>
    <property type="evidence" value="ECO:0007669"/>
    <property type="project" value="UniProtKB-KW"/>
</dbReference>
<keyword evidence="4" id="KW-0479">Metal-binding</keyword>
<evidence type="ECO:0000313" key="9">
    <source>
        <dbReference type="Proteomes" id="UP000467700"/>
    </source>
</evidence>
<dbReference type="InterPro" id="IPR001128">
    <property type="entry name" value="Cyt_P450"/>
</dbReference>
<keyword evidence="3" id="KW-0349">Heme</keyword>
<dbReference type="GO" id="GO:0016705">
    <property type="term" value="F:oxidoreductase activity, acting on paired donors, with incorporation or reduction of molecular oxygen"/>
    <property type="evidence" value="ECO:0007669"/>
    <property type="project" value="InterPro"/>
</dbReference>
<evidence type="ECO:0000256" key="3">
    <source>
        <dbReference type="ARBA" id="ARBA00022617"/>
    </source>
</evidence>
<dbReference type="Pfam" id="PF00067">
    <property type="entry name" value="p450"/>
    <property type="match status" value="1"/>
</dbReference>
<keyword evidence="9" id="KW-1185">Reference proteome</keyword>
<reference evidence="8 9" key="1">
    <citation type="submission" date="2020-01" db="EMBL/GenBank/DDBJ databases">
        <authorList>
            <person name="Gupta K D."/>
        </authorList>
    </citation>
    <scope>NUCLEOTIDE SEQUENCE [LARGE SCALE GENOMIC DNA]</scope>
</reference>
<dbReference type="GO" id="GO:0005506">
    <property type="term" value="F:iron ion binding"/>
    <property type="evidence" value="ECO:0007669"/>
    <property type="project" value="InterPro"/>
</dbReference>
<accession>A0A8S0WJ77</accession>
<evidence type="ECO:0000256" key="6">
    <source>
        <dbReference type="ARBA" id="ARBA00023004"/>
    </source>
</evidence>
<dbReference type="SUPFAM" id="SSF48264">
    <property type="entry name" value="Cytochrome P450"/>
    <property type="match status" value="1"/>
</dbReference>
<dbReference type="Proteomes" id="UP000467700">
    <property type="component" value="Unassembled WGS sequence"/>
</dbReference>
<dbReference type="InterPro" id="IPR036396">
    <property type="entry name" value="Cyt_P450_sf"/>
</dbReference>
<evidence type="ECO:0000256" key="7">
    <source>
        <dbReference type="ARBA" id="ARBA00023033"/>
    </source>
</evidence>
<comment type="cofactor">
    <cofactor evidence="1">
        <name>heme</name>
        <dbReference type="ChEBI" id="CHEBI:30413"/>
    </cofactor>
</comment>
<dbReference type="GO" id="GO:0020037">
    <property type="term" value="F:heme binding"/>
    <property type="evidence" value="ECO:0007669"/>
    <property type="project" value="InterPro"/>
</dbReference>
<keyword evidence="5" id="KW-0560">Oxidoreductase</keyword>
<dbReference type="EMBL" id="CACVBS010000040">
    <property type="protein sequence ID" value="CAA7263613.1"/>
    <property type="molecule type" value="Genomic_DNA"/>
</dbReference>
<evidence type="ECO:0008006" key="10">
    <source>
        <dbReference type="Google" id="ProtNLM"/>
    </source>
</evidence>
<dbReference type="OrthoDB" id="1470350at2759"/>
<dbReference type="InterPro" id="IPR047146">
    <property type="entry name" value="Cyt_P450_E_CYP52_fungi"/>
</dbReference>
<proteinExistence type="inferred from homology"/>
<protein>
    <recommendedName>
        <fullName evidence="10">Cytochrome P450</fullName>
    </recommendedName>
</protein>
<organism evidence="8 9">
    <name type="scientific">Cyclocybe aegerita</name>
    <name type="common">Black poplar mushroom</name>
    <name type="synonym">Agrocybe aegerita</name>
    <dbReference type="NCBI Taxonomy" id="1973307"/>
    <lineage>
        <taxon>Eukaryota</taxon>
        <taxon>Fungi</taxon>
        <taxon>Dikarya</taxon>
        <taxon>Basidiomycota</taxon>
        <taxon>Agaricomycotina</taxon>
        <taxon>Agaricomycetes</taxon>
        <taxon>Agaricomycetidae</taxon>
        <taxon>Agaricales</taxon>
        <taxon>Agaricineae</taxon>
        <taxon>Bolbitiaceae</taxon>
        <taxon>Cyclocybe</taxon>
    </lineage>
</organism>
<sequence>MGTGRAPGLTYLQRVVPHFAIPSAIVYFALRIANDFLPITIPSWIIVPATLFARPILFFATSWYSDIVNKRDAAARGAVMAPMVNASSFKIIGDIVETLKGGFPAEHFARWAEECGSTYQMRMLSANAIFTEDPEFIKNMLATQFDAFEKGPTFREQLDSLLGTGVFNADEVSLKLATQRLNEGYSVNIQDLIGRFTLDSATEFLFGHSVDSLAAGLPYPPKFAHLTPASFHAHPSNIFPYRDVVDEFTIPVIREAVERREKMKDVKSDGWGTLLECLLDETHDPQILKDELVNLLVAGRETTMAFLTFAVYMISEHPEFETRLRQEIYEKVGPSGRPTYENVRELKFMRAFLNEVLRLYPPVPINMRSSSPLGNAFLDASSFIMSSASSKK</sequence>
<dbReference type="PANTHER" id="PTHR24287">
    <property type="entry name" value="P450, PUTATIVE (EUROFUNG)-RELATED"/>
    <property type="match status" value="1"/>
</dbReference>
<evidence type="ECO:0000256" key="4">
    <source>
        <dbReference type="ARBA" id="ARBA00022723"/>
    </source>
</evidence>
<evidence type="ECO:0000313" key="8">
    <source>
        <dbReference type="EMBL" id="CAA7263613.1"/>
    </source>
</evidence>
<evidence type="ECO:0000256" key="1">
    <source>
        <dbReference type="ARBA" id="ARBA00001971"/>
    </source>
</evidence>
<name>A0A8S0WJ77_CYCAE</name>
<evidence type="ECO:0000256" key="5">
    <source>
        <dbReference type="ARBA" id="ARBA00023002"/>
    </source>
</evidence>
<keyword evidence="7" id="KW-0503">Monooxygenase</keyword>
<keyword evidence="6" id="KW-0408">Iron</keyword>
<dbReference type="PRINTS" id="PR00463">
    <property type="entry name" value="EP450I"/>
</dbReference>